<reference evidence="3" key="1">
    <citation type="journal article" date="2005" name="Science">
        <title>Life at depth: Photobacterium profundum genome sequence and expression analysis.</title>
        <authorList>
            <person name="Vezzi A."/>
            <person name="Campanaro S."/>
            <person name="D'Angelo M."/>
            <person name="Simonato F."/>
            <person name="Vitulo N."/>
            <person name="Lauro F.M."/>
            <person name="Cestaro A."/>
            <person name="Malacrida G."/>
            <person name="Simionati B."/>
            <person name="Cannata N."/>
            <person name="Romualdi C."/>
            <person name="Bartlett D.H."/>
            <person name="Valle G."/>
        </authorList>
    </citation>
    <scope>NUCLEOTIDE SEQUENCE [LARGE SCALE GENOMIC DNA]</scope>
    <source>
        <strain evidence="3">ATCC BAA-1253 / SS9</strain>
    </source>
</reference>
<name>Q6LQX1_PHOPR</name>
<dbReference type="HOGENOM" id="CLU_023194_23_0_6"/>
<dbReference type="SUPFAM" id="SSF51735">
    <property type="entry name" value="NAD(P)-binding Rossmann-fold domains"/>
    <property type="match status" value="1"/>
</dbReference>
<dbReference type="Gene3D" id="3.40.50.720">
    <property type="entry name" value="NAD(P)-binding Rossmann-like Domain"/>
    <property type="match status" value="1"/>
</dbReference>
<dbReference type="InterPro" id="IPR036291">
    <property type="entry name" value="NAD(P)-bd_dom_sf"/>
</dbReference>
<evidence type="ECO:0000313" key="3">
    <source>
        <dbReference type="Proteomes" id="UP000000593"/>
    </source>
</evidence>
<evidence type="ECO:0000313" key="2">
    <source>
        <dbReference type="EMBL" id="CAG20305.1"/>
    </source>
</evidence>
<sequence length="345" mass="40064">MKIAVIGLGDIAVKAYLPVLTQRDGIELVFCTRNEQRLKQLANTHRITEFCTDYKMLISHQSTNGKRGIDAVMIHSATSSHYEIAQFFLSHGIPVFVDKPLSDSYQECEALYEIAEQQKQPLFMGFNRRYIPLYNTYLDGVQRHDSEQSSLSPKPLLMSLRWEKNRHNLPGDIRTFVFDDFIHPLDSINVATNVTADDLHLVTQFDANQLARLDVQWQKDQTIFHASMNRTFGVTKEKVSANYRNTSYEFDSFVSGTKWEGGNEQRIYLPDWTPMLTSKGFTDMIEHWISVIEQGKQDSYLIDRNLKTHYLCDHICQKHRYLHRLSKKRTGYLPHRVYLIHGVGI</sequence>
<dbReference type="AlphaFoldDB" id="Q6LQX1"/>
<dbReference type="PANTHER" id="PTHR43708">
    <property type="entry name" value="CONSERVED EXPRESSED OXIDOREDUCTASE (EUROFUNG)"/>
    <property type="match status" value="1"/>
</dbReference>
<protein>
    <submittedName>
        <fullName evidence="2">Hypothetical oxidoreductase, Gfo/Idh/MocA family</fullName>
    </submittedName>
</protein>
<dbReference type="Gene3D" id="3.30.360.10">
    <property type="entry name" value="Dihydrodipicolinate Reductase, domain 2"/>
    <property type="match status" value="1"/>
</dbReference>
<dbReference type="EMBL" id="CR378669">
    <property type="protein sequence ID" value="CAG20305.1"/>
    <property type="molecule type" value="Genomic_DNA"/>
</dbReference>
<dbReference type="eggNOG" id="COG0673">
    <property type="taxonomic scope" value="Bacteria"/>
</dbReference>
<gene>
    <name evidence="2" type="primary">VVA1152</name>
    <name evidence="2" type="ordered locus">PBPRA1901</name>
</gene>
<dbReference type="GO" id="GO:0000166">
    <property type="term" value="F:nucleotide binding"/>
    <property type="evidence" value="ECO:0007669"/>
    <property type="project" value="InterPro"/>
</dbReference>
<proteinExistence type="predicted"/>
<dbReference type="SUPFAM" id="SSF55347">
    <property type="entry name" value="Glyceraldehyde-3-phosphate dehydrogenase-like, C-terminal domain"/>
    <property type="match status" value="1"/>
</dbReference>
<dbReference type="InterPro" id="IPR000683">
    <property type="entry name" value="Gfo/Idh/MocA-like_OxRdtase_N"/>
</dbReference>
<accession>Q6LQX1</accession>
<dbReference type="PANTHER" id="PTHR43708:SF4">
    <property type="entry name" value="OXIDOREDUCTASE YCEM-RELATED"/>
    <property type="match status" value="1"/>
</dbReference>
<feature type="domain" description="Gfo/Idh/MocA-like oxidoreductase N-terminal" evidence="1">
    <location>
        <begin position="1"/>
        <end position="126"/>
    </location>
</feature>
<keyword evidence="3" id="KW-1185">Reference proteome</keyword>
<dbReference type="KEGG" id="ppr:PBPRA1901"/>
<organism evidence="2 3">
    <name type="scientific">Photobacterium profundum (strain SS9)</name>
    <dbReference type="NCBI Taxonomy" id="298386"/>
    <lineage>
        <taxon>Bacteria</taxon>
        <taxon>Pseudomonadati</taxon>
        <taxon>Pseudomonadota</taxon>
        <taxon>Gammaproteobacteria</taxon>
        <taxon>Vibrionales</taxon>
        <taxon>Vibrionaceae</taxon>
        <taxon>Photobacterium</taxon>
    </lineage>
</organism>
<dbReference type="Proteomes" id="UP000000593">
    <property type="component" value="Chromosome 1"/>
</dbReference>
<dbReference type="STRING" id="298386.PBPRA1901"/>
<dbReference type="InterPro" id="IPR051317">
    <property type="entry name" value="Gfo/Idh/MocA_oxidoreduct"/>
</dbReference>
<evidence type="ECO:0000259" key="1">
    <source>
        <dbReference type="Pfam" id="PF01408"/>
    </source>
</evidence>
<dbReference type="Pfam" id="PF01408">
    <property type="entry name" value="GFO_IDH_MocA"/>
    <property type="match status" value="1"/>
</dbReference>
<dbReference type="RefSeq" id="WP_011218609.1">
    <property type="nucleotide sequence ID" value="NC_006370.1"/>
</dbReference>